<dbReference type="GO" id="GO:0005886">
    <property type="term" value="C:plasma membrane"/>
    <property type="evidence" value="ECO:0007669"/>
    <property type="project" value="UniProtKB-SubCell"/>
</dbReference>
<keyword evidence="5 6" id="KW-0472">Membrane</keyword>
<reference evidence="8 9" key="1">
    <citation type="submission" date="2023-11" db="EMBL/GenBank/DDBJ databases">
        <title>An acidophilic fungus is an integral part of prey digestion in a carnivorous sundew plant.</title>
        <authorList>
            <person name="Tsai I.J."/>
        </authorList>
    </citation>
    <scope>NUCLEOTIDE SEQUENCE [LARGE SCALE GENOMIC DNA]</scope>
    <source>
        <strain evidence="8">169a</strain>
    </source>
</reference>
<dbReference type="Pfam" id="PF02656">
    <property type="entry name" value="DUF202"/>
    <property type="match status" value="1"/>
</dbReference>
<keyword evidence="3 6" id="KW-0812">Transmembrane</keyword>
<gene>
    <name evidence="8" type="ORF">R9X50_00439800</name>
</gene>
<evidence type="ECO:0000256" key="4">
    <source>
        <dbReference type="ARBA" id="ARBA00022989"/>
    </source>
</evidence>
<dbReference type="PANTHER" id="PTHR34187">
    <property type="entry name" value="FGR18P"/>
    <property type="match status" value="1"/>
</dbReference>
<protein>
    <recommendedName>
        <fullName evidence="7">DUF202 domain-containing protein</fullName>
    </recommendedName>
</protein>
<feature type="transmembrane region" description="Helical" evidence="6">
    <location>
        <begin position="102"/>
        <end position="123"/>
    </location>
</feature>
<sequence length="150" mass="15607">MALRPPPLSNTGSVARDMLASERTFLAWARTGLGFIALGIAIEKVEAFASLAPTLMHLENSRTKVAAGALVAAGSLCVGHGARRYFTVWRGLEKGVFRPNGVGVVGLSAAALGVAFGGILLVLENDGGRVKERRALAAAREGAESKARHS</sequence>
<evidence type="ECO:0000256" key="6">
    <source>
        <dbReference type="SAM" id="Phobius"/>
    </source>
</evidence>
<dbReference type="PANTHER" id="PTHR34187:SF2">
    <property type="entry name" value="DUF202 DOMAIN-CONTAINING PROTEIN"/>
    <property type="match status" value="1"/>
</dbReference>
<evidence type="ECO:0000256" key="1">
    <source>
        <dbReference type="ARBA" id="ARBA00004651"/>
    </source>
</evidence>
<name>A0AAQ3R513_9PEZI</name>
<keyword evidence="4 6" id="KW-1133">Transmembrane helix</keyword>
<dbReference type="InterPro" id="IPR003807">
    <property type="entry name" value="DUF202"/>
</dbReference>
<comment type="subcellular location">
    <subcellularLocation>
        <location evidence="1">Cell membrane</location>
        <topology evidence="1">Multi-pass membrane protein</topology>
    </subcellularLocation>
</comment>
<organism evidence="8 9">
    <name type="scientific">Acrodontium crateriforme</name>
    <dbReference type="NCBI Taxonomy" id="150365"/>
    <lineage>
        <taxon>Eukaryota</taxon>
        <taxon>Fungi</taxon>
        <taxon>Dikarya</taxon>
        <taxon>Ascomycota</taxon>
        <taxon>Pezizomycotina</taxon>
        <taxon>Dothideomycetes</taxon>
        <taxon>Dothideomycetidae</taxon>
        <taxon>Mycosphaerellales</taxon>
        <taxon>Teratosphaeriaceae</taxon>
        <taxon>Acrodontium</taxon>
    </lineage>
</organism>
<evidence type="ECO:0000313" key="9">
    <source>
        <dbReference type="Proteomes" id="UP001303373"/>
    </source>
</evidence>
<dbReference type="AlphaFoldDB" id="A0AAQ3R513"/>
<keyword evidence="2" id="KW-1003">Cell membrane</keyword>
<evidence type="ECO:0000256" key="3">
    <source>
        <dbReference type="ARBA" id="ARBA00022692"/>
    </source>
</evidence>
<dbReference type="Proteomes" id="UP001303373">
    <property type="component" value="Chromosome 6"/>
</dbReference>
<dbReference type="InterPro" id="IPR052053">
    <property type="entry name" value="IM_YidH-like"/>
</dbReference>
<proteinExistence type="predicted"/>
<evidence type="ECO:0000259" key="7">
    <source>
        <dbReference type="Pfam" id="PF02656"/>
    </source>
</evidence>
<dbReference type="EMBL" id="CP138585">
    <property type="protein sequence ID" value="WPH01551.1"/>
    <property type="molecule type" value="Genomic_DNA"/>
</dbReference>
<evidence type="ECO:0000313" key="8">
    <source>
        <dbReference type="EMBL" id="WPH01551.1"/>
    </source>
</evidence>
<accession>A0AAQ3R513</accession>
<evidence type="ECO:0000256" key="2">
    <source>
        <dbReference type="ARBA" id="ARBA00022475"/>
    </source>
</evidence>
<keyword evidence="9" id="KW-1185">Reference proteome</keyword>
<evidence type="ECO:0000256" key="5">
    <source>
        <dbReference type="ARBA" id="ARBA00023136"/>
    </source>
</evidence>
<feature type="domain" description="DUF202" evidence="7">
    <location>
        <begin position="16"/>
        <end position="88"/>
    </location>
</feature>